<gene>
    <name evidence="2" type="ORF">D9758_007522</name>
</gene>
<evidence type="ECO:0000313" key="2">
    <source>
        <dbReference type="EMBL" id="KAF5357634.1"/>
    </source>
</evidence>
<evidence type="ECO:0000256" key="1">
    <source>
        <dbReference type="SAM" id="MobiDB-lite"/>
    </source>
</evidence>
<accession>A0A8H5G3B4</accession>
<comment type="caution">
    <text evidence="2">The sequence shown here is derived from an EMBL/GenBank/DDBJ whole genome shotgun (WGS) entry which is preliminary data.</text>
</comment>
<protein>
    <submittedName>
        <fullName evidence="2">Uncharacterized protein</fullName>
    </submittedName>
</protein>
<reference evidence="2 3" key="1">
    <citation type="journal article" date="2020" name="ISME J.">
        <title>Uncovering the hidden diversity of litter-decomposition mechanisms in mushroom-forming fungi.</title>
        <authorList>
            <person name="Floudas D."/>
            <person name="Bentzer J."/>
            <person name="Ahren D."/>
            <person name="Johansson T."/>
            <person name="Persson P."/>
            <person name="Tunlid A."/>
        </authorList>
    </citation>
    <scope>NUCLEOTIDE SEQUENCE [LARGE SCALE GENOMIC DNA]</scope>
    <source>
        <strain evidence="2 3">CBS 291.85</strain>
    </source>
</reference>
<organism evidence="2 3">
    <name type="scientific">Tetrapyrgos nigripes</name>
    <dbReference type="NCBI Taxonomy" id="182062"/>
    <lineage>
        <taxon>Eukaryota</taxon>
        <taxon>Fungi</taxon>
        <taxon>Dikarya</taxon>
        <taxon>Basidiomycota</taxon>
        <taxon>Agaricomycotina</taxon>
        <taxon>Agaricomycetes</taxon>
        <taxon>Agaricomycetidae</taxon>
        <taxon>Agaricales</taxon>
        <taxon>Marasmiineae</taxon>
        <taxon>Marasmiaceae</taxon>
        <taxon>Tetrapyrgos</taxon>
    </lineage>
</organism>
<dbReference type="AlphaFoldDB" id="A0A8H5G3B4"/>
<evidence type="ECO:0000313" key="3">
    <source>
        <dbReference type="Proteomes" id="UP000559256"/>
    </source>
</evidence>
<feature type="region of interest" description="Disordered" evidence="1">
    <location>
        <begin position="62"/>
        <end position="87"/>
    </location>
</feature>
<proteinExistence type="predicted"/>
<name>A0A8H5G3B4_9AGAR</name>
<keyword evidence="3" id="KW-1185">Reference proteome</keyword>
<dbReference type="Proteomes" id="UP000559256">
    <property type="component" value="Unassembled WGS sequence"/>
</dbReference>
<dbReference type="EMBL" id="JAACJM010000050">
    <property type="protein sequence ID" value="KAF5357634.1"/>
    <property type="molecule type" value="Genomic_DNA"/>
</dbReference>
<sequence length="310" mass="34507">MGFGFGTPQRVEVDSGARMENATLPLTDFICCSTYASRFCLPPGVGPGCECAGAVTGIERQSEARETWRHHRDTRLPPELTGSSDYGGGVSGKGVRWDVVDVFCVGRLAVDSKLVKRLGIQSGAPIDRYVPVVLFMEDWQISSRNLRATHAADGYKLGKPKKTFLPSTFRFTPSDNLLKGGRPNTAYDMLDSSPSSNWKQPLYAPSVKKCTPPDSPSFRNSRSTLVDGLARGTFNDSPCPFPLHNVVPQPLPDYTLWVALQIEWLDQLTQNRPFAQLDLCNLFCEWKIRFLRVPMGSKVNEKLQIRFAEM</sequence>